<evidence type="ECO:0008006" key="8">
    <source>
        <dbReference type="Google" id="ProtNLM"/>
    </source>
</evidence>
<dbReference type="GO" id="GO:0016491">
    <property type="term" value="F:oxidoreductase activity"/>
    <property type="evidence" value="ECO:0007669"/>
    <property type="project" value="UniProtKB-KW"/>
</dbReference>
<evidence type="ECO:0000256" key="3">
    <source>
        <dbReference type="ARBA" id="ARBA00023002"/>
    </source>
</evidence>
<reference evidence="7" key="1">
    <citation type="submission" date="2018-05" db="EMBL/GenBank/DDBJ databases">
        <authorList>
            <person name="Lanie J.A."/>
            <person name="Ng W.-L."/>
            <person name="Kazmierczak K.M."/>
            <person name="Andrzejewski T.M."/>
            <person name="Davidsen T.M."/>
            <person name="Wayne K.J."/>
            <person name="Tettelin H."/>
            <person name="Glass J.I."/>
            <person name="Rusch D."/>
            <person name="Podicherti R."/>
            <person name="Tsui H.-C.T."/>
            <person name="Winkler M.E."/>
        </authorList>
    </citation>
    <scope>NUCLEOTIDE SEQUENCE</scope>
</reference>
<gene>
    <name evidence="7" type="ORF">METZ01_LOCUS111033</name>
</gene>
<evidence type="ECO:0000256" key="4">
    <source>
        <dbReference type="ARBA" id="ARBA00023004"/>
    </source>
</evidence>
<dbReference type="PANTHER" id="PTHR10209:SF881">
    <property type="entry name" value="FI07970P-RELATED"/>
    <property type="match status" value="1"/>
</dbReference>
<dbReference type="Pfam" id="PF03171">
    <property type="entry name" value="2OG-FeII_Oxy"/>
    <property type="match status" value="1"/>
</dbReference>
<keyword evidence="2" id="KW-0479">Metal-binding</keyword>
<keyword evidence="3" id="KW-0560">Oxidoreductase</keyword>
<evidence type="ECO:0000256" key="2">
    <source>
        <dbReference type="ARBA" id="ARBA00022723"/>
    </source>
</evidence>
<sequence>MTTMFKAVEEIDLSPLFRTTDHQPSIVDAQITHALVSDGAFVATGFTDSSCLDERVSNLMRFFDLPLELKMQCATKSYQPSNPNLYRGYYPLPETHDWAYKESFDIGPEPAMTSPDVPGAVSFREPNVWPSEADLPKWRSEMQEQLQQLRTLGTLLMAAIARGLNLDPEPFLMASHGRNATMRLLSRPILTKKLRLAVMTDGDNGEKISPKYLESIEDGRWIITSRHVDENLLSILWQSSAGGLQMEGSDGTWREVYPRDGTLSIHCGTLLTHLSGNQLVGTAHRVVSDGTSRTSLGHFLEPEFETNIFTSGSLSPVSYAQHLVDLFPGRFTAPDAAY</sequence>
<dbReference type="EMBL" id="UINC01013471">
    <property type="protein sequence ID" value="SVA58179.1"/>
    <property type="molecule type" value="Genomic_DNA"/>
</dbReference>
<dbReference type="PANTHER" id="PTHR10209">
    <property type="entry name" value="OXIDOREDUCTASE, 2OG-FE II OXYGENASE FAMILY PROTEIN"/>
    <property type="match status" value="1"/>
</dbReference>
<proteinExistence type="inferred from homology"/>
<evidence type="ECO:0000259" key="6">
    <source>
        <dbReference type="Pfam" id="PF14226"/>
    </source>
</evidence>
<dbReference type="Pfam" id="PF14226">
    <property type="entry name" value="DIOX_N"/>
    <property type="match status" value="1"/>
</dbReference>
<feature type="domain" description="Non-haem dioxygenase N-terminal" evidence="6">
    <location>
        <begin position="11"/>
        <end position="132"/>
    </location>
</feature>
<dbReference type="InterPro" id="IPR026992">
    <property type="entry name" value="DIOX_N"/>
</dbReference>
<dbReference type="AlphaFoldDB" id="A0A381X068"/>
<protein>
    <recommendedName>
        <fullName evidence="8">Fe2OG dioxygenase domain-containing protein</fullName>
    </recommendedName>
</protein>
<name>A0A381X068_9ZZZZ</name>
<evidence type="ECO:0000313" key="7">
    <source>
        <dbReference type="EMBL" id="SVA58179.1"/>
    </source>
</evidence>
<dbReference type="InterPro" id="IPR027443">
    <property type="entry name" value="IPNS-like_sf"/>
</dbReference>
<dbReference type="SUPFAM" id="SSF51197">
    <property type="entry name" value="Clavaminate synthase-like"/>
    <property type="match status" value="1"/>
</dbReference>
<feature type="domain" description="Isopenicillin N synthase-like Fe(2+) 2OG dioxygenase" evidence="5">
    <location>
        <begin position="225"/>
        <end position="302"/>
    </location>
</feature>
<evidence type="ECO:0000256" key="1">
    <source>
        <dbReference type="ARBA" id="ARBA00008056"/>
    </source>
</evidence>
<dbReference type="InterPro" id="IPR044861">
    <property type="entry name" value="IPNS-like_FE2OG_OXY"/>
</dbReference>
<keyword evidence="4" id="KW-0408">Iron</keyword>
<dbReference type="GO" id="GO:0046872">
    <property type="term" value="F:metal ion binding"/>
    <property type="evidence" value="ECO:0007669"/>
    <property type="project" value="UniProtKB-KW"/>
</dbReference>
<organism evidence="7">
    <name type="scientific">marine metagenome</name>
    <dbReference type="NCBI Taxonomy" id="408172"/>
    <lineage>
        <taxon>unclassified sequences</taxon>
        <taxon>metagenomes</taxon>
        <taxon>ecological metagenomes</taxon>
    </lineage>
</organism>
<comment type="similarity">
    <text evidence="1">Belongs to the iron/ascorbate-dependent oxidoreductase family.</text>
</comment>
<dbReference type="Gene3D" id="2.60.120.330">
    <property type="entry name" value="B-lactam Antibiotic, Isopenicillin N Synthase, Chain"/>
    <property type="match status" value="1"/>
</dbReference>
<accession>A0A381X068</accession>
<evidence type="ECO:0000259" key="5">
    <source>
        <dbReference type="Pfam" id="PF03171"/>
    </source>
</evidence>